<dbReference type="Gene3D" id="3.40.50.720">
    <property type="entry name" value="NAD(P)-binding Rossmann-like Domain"/>
    <property type="match status" value="1"/>
</dbReference>
<dbReference type="AlphaFoldDB" id="A0A919PUB2"/>
<accession>A0A919PUB2</accession>
<dbReference type="Gene3D" id="3.90.25.10">
    <property type="entry name" value="UDP-galactose 4-epimerase, domain 1"/>
    <property type="match status" value="1"/>
</dbReference>
<dbReference type="Proteomes" id="UP000660611">
    <property type="component" value="Unassembled WGS sequence"/>
</dbReference>
<sequence>MILVTGATGTIGSELVPLLARRHAVRAMTRRPSFLGAVYGDLDRPETLPAALDGVTSVFVLVPGYGPDGPVQERALVAAARAAGVRHLVKLSTSGVTFGATDAISTGHRAGEDVIRESGIPWTILRPGTFMTYLEQYAHGIAHDRTMTVTETDPASAMVHPLDVAAVAATVLTRPGHTGQEYTITGPSALSPAQQADTVASAIGTPVRLVVRTVAQTRAAFEARGWGGPRLEALLELKRQSGAWDHTVFDTVPRVTGRPALTLSDWVEDHVDLFTGA</sequence>
<feature type="domain" description="NAD(P)-binding" evidence="1">
    <location>
        <begin position="6"/>
        <end position="175"/>
    </location>
</feature>
<protein>
    <submittedName>
        <fullName evidence="2">Nucleotide-diphosphate-sugar epimerase</fullName>
    </submittedName>
</protein>
<dbReference type="PANTHER" id="PTHR43162">
    <property type="match status" value="1"/>
</dbReference>
<dbReference type="Pfam" id="PF13460">
    <property type="entry name" value="NAD_binding_10"/>
    <property type="match status" value="1"/>
</dbReference>
<gene>
    <name evidence="2" type="ORF">Dsi01nite_067090</name>
</gene>
<evidence type="ECO:0000313" key="3">
    <source>
        <dbReference type="Proteomes" id="UP000660611"/>
    </source>
</evidence>
<dbReference type="InterPro" id="IPR051604">
    <property type="entry name" value="Ergot_Alk_Oxidoreductase"/>
</dbReference>
<organism evidence="2 3">
    <name type="scientific">Dactylosporangium siamense</name>
    <dbReference type="NCBI Taxonomy" id="685454"/>
    <lineage>
        <taxon>Bacteria</taxon>
        <taxon>Bacillati</taxon>
        <taxon>Actinomycetota</taxon>
        <taxon>Actinomycetes</taxon>
        <taxon>Micromonosporales</taxon>
        <taxon>Micromonosporaceae</taxon>
        <taxon>Dactylosporangium</taxon>
    </lineage>
</organism>
<reference evidence="2" key="1">
    <citation type="submission" date="2021-01" db="EMBL/GenBank/DDBJ databases">
        <title>Whole genome shotgun sequence of Dactylosporangium siamense NBRC 106093.</title>
        <authorList>
            <person name="Komaki H."/>
            <person name="Tamura T."/>
        </authorList>
    </citation>
    <scope>NUCLEOTIDE SEQUENCE</scope>
    <source>
        <strain evidence="2">NBRC 106093</strain>
    </source>
</reference>
<evidence type="ECO:0000259" key="1">
    <source>
        <dbReference type="Pfam" id="PF13460"/>
    </source>
</evidence>
<comment type="caution">
    <text evidence="2">The sequence shown here is derived from an EMBL/GenBank/DDBJ whole genome shotgun (WGS) entry which is preliminary data.</text>
</comment>
<keyword evidence="3" id="KW-1185">Reference proteome</keyword>
<dbReference type="InterPro" id="IPR036291">
    <property type="entry name" value="NAD(P)-bd_dom_sf"/>
</dbReference>
<dbReference type="SUPFAM" id="SSF51735">
    <property type="entry name" value="NAD(P)-binding Rossmann-fold domains"/>
    <property type="match status" value="1"/>
</dbReference>
<evidence type="ECO:0000313" key="2">
    <source>
        <dbReference type="EMBL" id="GIG48668.1"/>
    </source>
</evidence>
<proteinExistence type="predicted"/>
<dbReference type="PANTHER" id="PTHR43162:SF1">
    <property type="entry name" value="PRESTALK A DIFFERENTIATION PROTEIN A"/>
    <property type="match status" value="1"/>
</dbReference>
<dbReference type="EMBL" id="BONQ01000107">
    <property type="protein sequence ID" value="GIG48668.1"/>
    <property type="molecule type" value="Genomic_DNA"/>
</dbReference>
<name>A0A919PUB2_9ACTN</name>
<dbReference type="RefSeq" id="WP_203850366.1">
    <property type="nucleotide sequence ID" value="NZ_BAAAVW010000023.1"/>
</dbReference>
<dbReference type="InterPro" id="IPR016040">
    <property type="entry name" value="NAD(P)-bd_dom"/>
</dbReference>